<feature type="region of interest" description="Disordered" evidence="6">
    <location>
        <begin position="441"/>
        <end position="460"/>
    </location>
</feature>
<dbReference type="SMART" id="SM00490">
    <property type="entry name" value="HELICc"/>
    <property type="match status" value="1"/>
</dbReference>
<dbReference type="PANTHER" id="PTHR13710">
    <property type="entry name" value="DNA HELICASE RECQ FAMILY MEMBER"/>
    <property type="match status" value="1"/>
</dbReference>
<dbReference type="Proteomes" id="UP001465976">
    <property type="component" value="Unassembled WGS sequence"/>
</dbReference>
<evidence type="ECO:0000256" key="5">
    <source>
        <dbReference type="ARBA" id="ARBA00034808"/>
    </source>
</evidence>
<keyword evidence="3" id="KW-0413">Isomerase</keyword>
<dbReference type="EC" id="5.6.2.4" evidence="5"/>
<comment type="caution">
    <text evidence="8">The sequence shown here is derived from an EMBL/GenBank/DDBJ whole genome shotgun (WGS) entry which is preliminary data.</text>
</comment>
<organism evidence="8 9">
    <name type="scientific">Marasmius crinis-equi</name>
    <dbReference type="NCBI Taxonomy" id="585013"/>
    <lineage>
        <taxon>Eukaryota</taxon>
        <taxon>Fungi</taxon>
        <taxon>Dikarya</taxon>
        <taxon>Basidiomycota</taxon>
        <taxon>Agaricomycotina</taxon>
        <taxon>Agaricomycetes</taxon>
        <taxon>Agaricomycetidae</taxon>
        <taxon>Agaricales</taxon>
        <taxon>Marasmiineae</taxon>
        <taxon>Marasmiaceae</taxon>
        <taxon>Marasmius</taxon>
    </lineage>
</organism>
<keyword evidence="9" id="KW-1185">Reference proteome</keyword>
<comment type="similarity">
    <text evidence="1">Belongs to the helicase family. RecQ subfamily.</text>
</comment>
<protein>
    <recommendedName>
        <fullName evidence="5">DNA 3'-5' helicase</fullName>
        <ecNumber evidence="5">5.6.2.4</ecNumber>
    </recommendedName>
</protein>
<evidence type="ECO:0000256" key="3">
    <source>
        <dbReference type="ARBA" id="ARBA00023235"/>
    </source>
</evidence>
<dbReference type="InterPro" id="IPR027417">
    <property type="entry name" value="P-loop_NTPase"/>
</dbReference>
<gene>
    <name evidence="8" type="ORF">V5O48_013860</name>
</gene>
<feature type="domain" description="Helicase ATP-binding" evidence="7">
    <location>
        <begin position="87"/>
        <end position="270"/>
    </location>
</feature>
<proteinExistence type="inferred from homology"/>
<evidence type="ECO:0000256" key="6">
    <source>
        <dbReference type="SAM" id="MobiDB-lite"/>
    </source>
</evidence>
<evidence type="ECO:0000256" key="2">
    <source>
        <dbReference type="ARBA" id="ARBA00023125"/>
    </source>
</evidence>
<evidence type="ECO:0000313" key="9">
    <source>
        <dbReference type="Proteomes" id="UP001465976"/>
    </source>
</evidence>
<feature type="compositionally biased region" description="Basic and acidic residues" evidence="6">
    <location>
        <begin position="441"/>
        <end position="451"/>
    </location>
</feature>
<comment type="catalytic activity">
    <reaction evidence="4">
        <text>Couples ATP hydrolysis with the unwinding of duplex DNA by translocating in the 3'-5' direction.</text>
        <dbReference type="EC" id="5.6.2.4"/>
    </reaction>
</comment>
<dbReference type="SMART" id="SM00487">
    <property type="entry name" value="DEXDc"/>
    <property type="match status" value="1"/>
</dbReference>
<dbReference type="SUPFAM" id="SSF52540">
    <property type="entry name" value="P-loop containing nucleoside triphosphate hydrolases"/>
    <property type="match status" value="1"/>
</dbReference>
<dbReference type="Pfam" id="PF00271">
    <property type="entry name" value="Helicase_C"/>
    <property type="match status" value="1"/>
</dbReference>
<keyword evidence="2" id="KW-0238">DNA-binding</keyword>
<evidence type="ECO:0000259" key="7">
    <source>
        <dbReference type="PROSITE" id="PS51192"/>
    </source>
</evidence>
<reference evidence="8 9" key="1">
    <citation type="submission" date="2024-02" db="EMBL/GenBank/DDBJ databases">
        <title>A draft genome for the cacao thread blight pathogen Marasmius crinis-equi.</title>
        <authorList>
            <person name="Cohen S.P."/>
            <person name="Baruah I.K."/>
            <person name="Amoako-Attah I."/>
            <person name="Bukari Y."/>
            <person name="Meinhardt L.W."/>
            <person name="Bailey B.A."/>
        </authorList>
    </citation>
    <scope>NUCLEOTIDE SEQUENCE [LARGE SCALE GENOMIC DNA]</scope>
    <source>
        <strain evidence="8 9">GH-76</strain>
    </source>
</reference>
<dbReference type="PROSITE" id="PS51192">
    <property type="entry name" value="HELICASE_ATP_BIND_1"/>
    <property type="match status" value="1"/>
</dbReference>
<dbReference type="InterPro" id="IPR014001">
    <property type="entry name" value="Helicase_ATP-bd"/>
</dbReference>
<evidence type="ECO:0000256" key="1">
    <source>
        <dbReference type="ARBA" id="ARBA00005446"/>
    </source>
</evidence>
<sequence>MTAPPERARALTYEELCKVIEDVMSMNHNRPLLRVIDSNLLPSKSQYPAAYLSTLSEKDLNLALRCIVVAFYVMEGREIPREHQVRAVLASYRNDSAIIAGTGSGKTLITALLMWMTGRGRVSITAKDFEEKYRIPTLVVNESTERTAEFWKKNVFDSSSSIRSPGHVQHLLVTPEQLFKLKEGYYSRTGHLIRTQSYKKFIARFFIDEAHFIHYAGLPHNTQPAFRPAYGRLDEIKVIFPNIPWHALTATAPPHVLRSIQSAVLDSKCQVIRYSSNRPNTVYAMHCVDGTLNNLDNYNMFLKEPFDFDMQPRVLLFFDNKTLCAQVRQHLMERLPKTGLPFPREEIVRFYRAGMSKEFLEKAHNAFATPDDAVKSITEQGIDYPDVDIVANVDIPPDIAEALQRGGRVVRCSVKTGLFLILYEEWVLGLDLSAFFEEPKGVDANDPDRPRQPLTDKSNRQDRVPYSMASLIHDGSICLRKFFADYLHDKCPSAMSFNGSYCCHRHDGFDLQNWIPGPI</sequence>
<dbReference type="PANTHER" id="PTHR13710:SF105">
    <property type="entry name" value="ATP-DEPENDENT DNA HELICASE Q1"/>
    <property type="match status" value="1"/>
</dbReference>
<evidence type="ECO:0000256" key="4">
    <source>
        <dbReference type="ARBA" id="ARBA00034617"/>
    </source>
</evidence>
<accession>A0ABR3EYW5</accession>
<name>A0ABR3EYW5_9AGAR</name>
<dbReference type="EMBL" id="JBAHYK010001407">
    <property type="protein sequence ID" value="KAL0568131.1"/>
    <property type="molecule type" value="Genomic_DNA"/>
</dbReference>
<dbReference type="Gene3D" id="3.40.50.300">
    <property type="entry name" value="P-loop containing nucleotide triphosphate hydrolases"/>
    <property type="match status" value="2"/>
</dbReference>
<evidence type="ECO:0000313" key="8">
    <source>
        <dbReference type="EMBL" id="KAL0568131.1"/>
    </source>
</evidence>
<dbReference type="InterPro" id="IPR001650">
    <property type="entry name" value="Helicase_C-like"/>
</dbReference>